<dbReference type="EC" id="1.15.1.1" evidence="3 7"/>
<comment type="caution">
    <text evidence="10">The sequence shown here is derived from an EMBL/GenBank/DDBJ whole genome shotgun (WGS) entry which is preliminary data.</text>
</comment>
<comment type="function">
    <text evidence="7">Destroys radicals which are normally produced within the cells and which are toxic to biological systems.</text>
</comment>
<dbReference type="InterPro" id="IPR001189">
    <property type="entry name" value="Mn/Fe_SOD"/>
</dbReference>
<dbReference type="InterPro" id="IPR019831">
    <property type="entry name" value="Mn/Fe_SOD_N"/>
</dbReference>
<dbReference type="InterPro" id="IPR019833">
    <property type="entry name" value="Mn/Fe_SOD_BS"/>
</dbReference>
<evidence type="ECO:0000256" key="5">
    <source>
        <dbReference type="ARBA" id="ARBA00023002"/>
    </source>
</evidence>
<name>A0A0E2QI64_STRTR</name>
<keyword evidence="5 7" id="KW-0560">Oxidoreductase</keyword>
<evidence type="ECO:0000256" key="2">
    <source>
        <dbReference type="ARBA" id="ARBA00008714"/>
    </source>
</evidence>
<dbReference type="GO" id="GO:0046872">
    <property type="term" value="F:metal ion binding"/>
    <property type="evidence" value="ECO:0007669"/>
    <property type="project" value="UniProtKB-KW"/>
</dbReference>
<dbReference type="InterPro" id="IPR036314">
    <property type="entry name" value="SOD_C_sf"/>
</dbReference>
<accession>A0A0E2QI64</accession>
<evidence type="ECO:0000259" key="9">
    <source>
        <dbReference type="Pfam" id="PF02777"/>
    </source>
</evidence>
<sequence>MKALSLYGKMEKNEKRTFTMAIILPDLPYAYDALEPYIDAETMTLHHDKHHATYVANANAALEKHPEIGEDLEALLADVEKIPADIRQALINNGGGHLNHALFWELLSPEKQEPTAEVAAAINEAFGSFEAFQEVFTTAATTRFGSGWAWLVVNAEGKLEVVSTPNQDTPISDGKKPILALDVWEHAYYLKYRNVRPNYIKAFFEIINWNKVAELYAEAK</sequence>
<evidence type="ECO:0000259" key="8">
    <source>
        <dbReference type="Pfam" id="PF00081"/>
    </source>
</evidence>
<dbReference type="Gene3D" id="1.10.287.990">
    <property type="entry name" value="Fe,Mn superoxide dismutase (SOD) domain"/>
    <property type="match status" value="1"/>
</dbReference>
<proteinExistence type="inferred from homology"/>
<feature type="binding site" evidence="6">
    <location>
        <position position="182"/>
    </location>
    <ligand>
        <name>Mn(2+)</name>
        <dbReference type="ChEBI" id="CHEBI:29035"/>
    </ligand>
</feature>
<feature type="binding site" evidence="6">
    <location>
        <position position="186"/>
    </location>
    <ligand>
        <name>Mn(2+)</name>
        <dbReference type="ChEBI" id="CHEBI:29035"/>
    </ligand>
</feature>
<evidence type="ECO:0000256" key="3">
    <source>
        <dbReference type="ARBA" id="ARBA00012682"/>
    </source>
</evidence>
<evidence type="ECO:0000313" key="11">
    <source>
        <dbReference type="Proteomes" id="UP000024559"/>
    </source>
</evidence>
<dbReference type="PRINTS" id="PR01703">
    <property type="entry name" value="MNSODISMTASE"/>
</dbReference>
<evidence type="ECO:0000256" key="6">
    <source>
        <dbReference type="PIRSR" id="PIRSR000349-1"/>
    </source>
</evidence>
<dbReference type="SUPFAM" id="SSF54719">
    <property type="entry name" value="Fe,Mn superoxide dismutase (SOD), C-terminal domain"/>
    <property type="match status" value="1"/>
</dbReference>
<feature type="domain" description="Manganese/iron superoxide dismutase C-terminal" evidence="9">
    <location>
        <begin position="114"/>
        <end position="214"/>
    </location>
</feature>
<reference evidence="11" key="1">
    <citation type="submission" date="2013-12" db="EMBL/GenBank/DDBJ databases">
        <title>Genome sequences of Streptococcus thermophilus strains MTH17CL396 and M17PTZA496 isolated from Fontina cheese in Valle d'Aosta region (Italy).</title>
        <authorList>
            <person name="Treu L."/>
            <person name="Giacomini A."/>
            <person name="Corich V."/>
            <person name="Vendramin V."/>
            <person name="Bovo B."/>
        </authorList>
    </citation>
    <scope>NUCLEOTIDE SEQUENCE [LARGE SCALE GENOMIC DNA]</scope>
    <source>
        <strain evidence="11">M17PTZA496</strain>
    </source>
</reference>
<dbReference type="GO" id="GO:0005737">
    <property type="term" value="C:cytoplasm"/>
    <property type="evidence" value="ECO:0007669"/>
    <property type="project" value="TreeGrafter"/>
</dbReference>
<dbReference type="PIRSF" id="PIRSF000349">
    <property type="entry name" value="SODismutase"/>
    <property type="match status" value="1"/>
</dbReference>
<dbReference type="FunFam" id="3.55.40.20:FF:000001">
    <property type="entry name" value="Superoxide dismutase"/>
    <property type="match status" value="1"/>
</dbReference>
<evidence type="ECO:0000256" key="1">
    <source>
        <dbReference type="ARBA" id="ARBA00001936"/>
    </source>
</evidence>
<comment type="similarity">
    <text evidence="2 7">Belongs to the iron/manganese superoxide dismutase family.</text>
</comment>
<dbReference type="HOGENOM" id="CLU_031625_0_1_9"/>
<dbReference type="FunFam" id="1.10.287.990:FF:000001">
    <property type="entry name" value="Superoxide dismutase"/>
    <property type="match status" value="1"/>
</dbReference>
<comment type="cofactor">
    <cofactor evidence="1">
        <name>Mn(2+)</name>
        <dbReference type="ChEBI" id="CHEBI:29035"/>
    </cofactor>
</comment>
<dbReference type="AlphaFoldDB" id="A0A0E2QI64"/>
<dbReference type="InterPro" id="IPR019832">
    <property type="entry name" value="Mn/Fe_SOD_C"/>
</dbReference>
<protein>
    <recommendedName>
        <fullName evidence="3 7">Superoxide dismutase</fullName>
        <ecNumber evidence="3 7">1.15.1.1</ecNumber>
    </recommendedName>
</protein>
<feature type="domain" description="Manganese/iron superoxide dismutase N-terminal" evidence="8">
    <location>
        <begin position="24"/>
        <end position="108"/>
    </location>
</feature>
<dbReference type="SMR" id="A0A0E2QI64"/>
<dbReference type="PANTHER" id="PTHR43595:SF2">
    <property type="entry name" value="SMALL RIBOSOMAL SUBUNIT PROTEIN MS42"/>
    <property type="match status" value="1"/>
</dbReference>
<comment type="catalytic activity">
    <reaction evidence="7">
        <text>2 superoxide + 2 H(+) = H2O2 + O2</text>
        <dbReference type="Rhea" id="RHEA:20696"/>
        <dbReference type="ChEBI" id="CHEBI:15378"/>
        <dbReference type="ChEBI" id="CHEBI:15379"/>
        <dbReference type="ChEBI" id="CHEBI:16240"/>
        <dbReference type="ChEBI" id="CHEBI:18421"/>
        <dbReference type="EC" id="1.15.1.1"/>
    </reaction>
</comment>
<evidence type="ECO:0000256" key="4">
    <source>
        <dbReference type="ARBA" id="ARBA00022723"/>
    </source>
</evidence>
<dbReference type="SUPFAM" id="SSF46609">
    <property type="entry name" value="Fe,Mn superoxide dismutase (SOD), N-terminal domain"/>
    <property type="match status" value="1"/>
</dbReference>
<dbReference type="Proteomes" id="UP000024559">
    <property type="component" value="Chromosome"/>
</dbReference>
<dbReference type="Gene3D" id="3.55.40.20">
    <property type="entry name" value="Iron/manganese superoxide dismutase, C-terminal domain"/>
    <property type="match status" value="1"/>
</dbReference>
<feature type="binding site" evidence="6">
    <location>
        <position position="46"/>
    </location>
    <ligand>
        <name>Mn(2+)</name>
        <dbReference type="ChEBI" id="CHEBI:29035"/>
    </ligand>
</feature>
<dbReference type="EMBL" id="AZJT01000035">
    <property type="protein sequence ID" value="ETW90269.1"/>
    <property type="molecule type" value="Genomic_DNA"/>
</dbReference>
<keyword evidence="4 6" id="KW-0479">Metal-binding</keyword>
<dbReference type="PATRIC" id="fig|1433289.7.peg.916"/>
<dbReference type="PROSITE" id="PS00088">
    <property type="entry name" value="SOD_MN"/>
    <property type="match status" value="1"/>
</dbReference>
<dbReference type="PANTHER" id="PTHR43595">
    <property type="entry name" value="37S RIBOSOMAL PROTEIN S26, MITOCHONDRIAL"/>
    <property type="match status" value="1"/>
</dbReference>
<dbReference type="Pfam" id="PF02777">
    <property type="entry name" value="Sod_Fe_C"/>
    <property type="match status" value="1"/>
</dbReference>
<evidence type="ECO:0000256" key="7">
    <source>
        <dbReference type="RuleBase" id="RU000414"/>
    </source>
</evidence>
<organism evidence="10 11">
    <name type="scientific">Streptococcus thermophilus M17PTZA496</name>
    <dbReference type="NCBI Taxonomy" id="1433289"/>
    <lineage>
        <taxon>Bacteria</taxon>
        <taxon>Bacillati</taxon>
        <taxon>Bacillota</taxon>
        <taxon>Bacilli</taxon>
        <taxon>Lactobacillales</taxon>
        <taxon>Streptococcaceae</taxon>
        <taxon>Streptococcus</taxon>
    </lineage>
</organism>
<evidence type="ECO:0000313" key="10">
    <source>
        <dbReference type="EMBL" id="ETW90269.1"/>
    </source>
</evidence>
<dbReference type="GO" id="GO:0004784">
    <property type="term" value="F:superoxide dismutase activity"/>
    <property type="evidence" value="ECO:0007669"/>
    <property type="project" value="UniProtKB-EC"/>
</dbReference>
<gene>
    <name evidence="10" type="ORF">X841_04560</name>
</gene>
<feature type="binding site" evidence="6">
    <location>
        <position position="100"/>
    </location>
    <ligand>
        <name>Mn(2+)</name>
        <dbReference type="ChEBI" id="CHEBI:29035"/>
    </ligand>
</feature>
<dbReference type="Pfam" id="PF00081">
    <property type="entry name" value="Sod_Fe_N"/>
    <property type="match status" value="1"/>
</dbReference>
<dbReference type="InterPro" id="IPR036324">
    <property type="entry name" value="Mn/Fe_SOD_N_sf"/>
</dbReference>